<dbReference type="EMBL" id="AWSJ01000130">
    <property type="protein sequence ID" value="ERI09920.1"/>
    <property type="molecule type" value="Genomic_DNA"/>
</dbReference>
<dbReference type="HOGENOM" id="CLU_2803089_0_0_9"/>
<sequence>MNKKAISTFFRQYPEKYKQLAKGRWSTTTSFTYLCLHRLLPCCFSPSYFLLREHSVKIESRIILSEN</sequence>
<gene>
    <name evidence="1" type="ORF">HMPREF0083_02015</name>
</gene>
<evidence type="ECO:0000313" key="2">
    <source>
        <dbReference type="Proteomes" id="UP000016511"/>
    </source>
</evidence>
<dbReference type="Proteomes" id="UP000016511">
    <property type="component" value="Unassembled WGS sequence"/>
</dbReference>
<dbReference type="AlphaFoldDB" id="U1X4L7"/>
<organism evidence="1 2">
    <name type="scientific">Aneurinibacillus aneurinilyticus ATCC 12856</name>
    <dbReference type="NCBI Taxonomy" id="649747"/>
    <lineage>
        <taxon>Bacteria</taxon>
        <taxon>Bacillati</taxon>
        <taxon>Bacillota</taxon>
        <taxon>Bacilli</taxon>
        <taxon>Bacillales</taxon>
        <taxon>Paenibacillaceae</taxon>
        <taxon>Aneurinibacillus group</taxon>
        <taxon>Aneurinibacillus</taxon>
    </lineage>
</organism>
<dbReference type="STRING" id="649747.HMPREF0083_02015"/>
<keyword evidence="2" id="KW-1185">Reference proteome</keyword>
<proteinExistence type="predicted"/>
<reference evidence="1 2" key="1">
    <citation type="submission" date="2013-08" db="EMBL/GenBank/DDBJ databases">
        <authorList>
            <person name="Weinstock G."/>
            <person name="Sodergren E."/>
            <person name="Wylie T."/>
            <person name="Fulton L."/>
            <person name="Fulton R."/>
            <person name="Fronick C."/>
            <person name="O'Laughlin M."/>
            <person name="Godfrey J."/>
            <person name="Miner T."/>
            <person name="Herter B."/>
            <person name="Appelbaum E."/>
            <person name="Cordes M."/>
            <person name="Lek S."/>
            <person name="Wollam A."/>
            <person name="Pepin K.H."/>
            <person name="Palsikar V.B."/>
            <person name="Mitreva M."/>
            <person name="Wilson R.K."/>
        </authorList>
    </citation>
    <scope>NUCLEOTIDE SEQUENCE [LARGE SCALE GENOMIC DNA]</scope>
    <source>
        <strain evidence="1 2">ATCC 12856</strain>
    </source>
</reference>
<accession>U1X4L7</accession>
<evidence type="ECO:0000313" key="1">
    <source>
        <dbReference type="EMBL" id="ERI09920.1"/>
    </source>
</evidence>
<protein>
    <submittedName>
        <fullName evidence="1">Uncharacterized protein</fullName>
    </submittedName>
</protein>
<name>U1X4L7_ANEAE</name>
<comment type="caution">
    <text evidence="1">The sequence shown here is derived from an EMBL/GenBank/DDBJ whole genome shotgun (WGS) entry which is preliminary data.</text>
</comment>